<evidence type="ECO:0000256" key="10">
    <source>
        <dbReference type="PIRSR" id="PIRSR601842-1"/>
    </source>
</evidence>
<evidence type="ECO:0000313" key="14">
    <source>
        <dbReference type="EMBL" id="KAK0467494.1"/>
    </source>
</evidence>
<dbReference type="Pfam" id="PF02128">
    <property type="entry name" value="Peptidase_M36"/>
    <property type="match status" value="1"/>
</dbReference>
<evidence type="ECO:0000256" key="2">
    <source>
        <dbReference type="ARBA" id="ARBA00006006"/>
    </source>
</evidence>
<keyword evidence="4 12" id="KW-0645">Protease</keyword>
<keyword evidence="3 12" id="KW-0964">Secreted</keyword>
<gene>
    <name evidence="14" type="ORF">IW261DRAFT_1519585</name>
</gene>
<feature type="binding site" evidence="11">
    <location>
        <position position="48"/>
    </location>
    <ligand>
        <name>Zn(2+)</name>
        <dbReference type="ChEBI" id="CHEBI:29105"/>
        <note>catalytic</note>
    </ligand>
</feature>
<dbReference type="Proteomes" id="UP001175227">
    <property type="component" value="Unassembled WGS sequence"/>
</dbReference>
<reference evidence="14" key="1">
    <citation type="submission" date="2023-06" db="EMBL/GenBank/DDBJ databases">
        <authorList>
            <consortium name="Lawrence Berkeley National Laboratory"/>
            <person name="Ahrendt S."/>
            <person name="Sahu N."/>
            <person name="Indic B."/>
            <person name="Wong-Bajracharya J."/>
            <person name="Merenyi Z."/>
            <person name="Ke H.-M."/>
            <person name="Monk M."/>
            <person name="Kocsube S."/>
            <person name="Drula E."/>
            <person name="Lipzen A."/>
            <person name="Balint B."/>
            <person name="Henrissat B."/>
            <person name="Andreopoulos B."/>
            <person name="Martin F.M."/>
            <person name="Harder C.B."/>
            <person name="Rigling D."/>
            <person name="Ford K.L."/>
            <person name="Foster G.D."/>
            <person name="Pangilinan J."/>
            <person name="Papanicolaou A."/>
            <person name="Barry K."/>
            <person name="LaButti K."/>
            <person name="Viragh M."/>
            <person name="Koriabine M."/>
            <person name="Yan M."/>
            <person name="Riley R."/>
            <person name="Champramary S."/>
            <person name="Plett K.L."/>
            <person name="Tsai I.J."/>
            <person name="Slot J."/>
            <person name="Sipos G."/>
            <person name="Plett J."/>
            <person name="Nagy L.G."/>
            <person name="Grigoriev I.V."/>
        </authorList>
    </citation>
    <scope>NUCLEOTIDE SEQUENCE</scope>
    <source>
        <strain evidence="14">ICMP 16352</strain>
    </source>
</reference>
<dbReference type="Gene3D" id="3.10.170.10">
    <property type="match status" value="1"/>
</dbReference>
<dbReference type="PANTHER" id="PTHR33478">
    <property type="entry name" value="EXTRACELLULAR METALLOPROTEINASE MEP"/>
    <property type="match status" value="1"/>
</dbReference>
<dbReference type="EC" id="3.4.24.-" evidence="12"/>
<accession>A0AA39NL29</accession>
<feature type="region of interest" description="Disordered" evidence="13">
    <location>
        <begin position="1"/>
        <end position="25"/>
    </location>
</feature>
<evidence type="ECO:0000256" key="9">
    <source>
        <dbReference type="ARBA" id="ARBA00023145"/>
    </source>
</evidence>
<evidence type="ECO:0000256" key="8">
    <source>
        <dbReference type="ARBA" id="ARBA00023049"/>
    </source>
</evidence>
<dbReference type="GO" id="GO:0008270">
    <property type="term" value="F:zinc ion binding"/>
    <property type="evidence" value="ECO:0007669"/>
    <property type="project" value="InterPro"/>
</dbReference>
<sequence length="144" mass="15614">MSVQDPDGTNNVNFATPPDGQSGTCRMYKRTLMTPNRDGALQNDIIVHEFTHGITNRLTGGGTGRCLQTLEAGGMGEGRSDAMAVYVSRSHAPQLTDPDIRWTEHKDSTVPDYVLARWVFNNPAGIRSHPCSTNASVSPLRGLC</sequence>
<feature type="binding site" evidence="11">
    <location>
        <position position="52"/>
    </location>
    <ligand>
        <name>Zn(2+)</name>
        <dbReference type="ChEBI" id="CHEBI:29105"/>
        <note>catalytic</note>
    </ligand>
</feature>
<feature type="binding site" evidence="11">
    <location>
        <position position="77"/>
    </location>
    <ligand>
        <name>Zn(2+)</name>
        <dbReference type="ChEBI" id="CHEBI:29105"/>
        <note>catalytic</note>
    </ligand>
</feature>
<evidence type="ECO:0000256" key="13">
    <source>
        <dbReference type="SAM" id="MobiDB-lite"/>
    </source>
</evidence>
<organism evidence="14 15">
    <name type="scientific">Armillaria novae-zelandiae</name>
    <dbReference type="NCBI Taxonomy" id="153914"/>
    <lineage>
        <taxon>Eukaryota</taxon>
        <taxon>Fungi</taxon>
        <taxon>Dikarya</taxon>
        <taxon>Basidiomycota</taxon>
        <taxon>Agaricomycotina</taxon>
        <taxon>Agaricomycetes</taxon>
        <taxon>Agaricomycetidae</taxon>
        <taxon>Agaricales</taxon>
        <taxon>Marasmiineae</taxon>
        <taxon>Physalacriaceae</taxon>
        <taxon>Armillaria</taxon>
    </lineage>
</organism>
<evidence type="ECO:0000256" key="12">
    <source>
        <dbReference type="RuleBase" id="RU364017"/>
    </source>
</evidence>
<dbReference type="PANTHER" id="PTHR33478:SF1">
    <property type="entry name" value="EXTRACELLULAR METALLOPROTEINASE MEP"/>
    <property type="match status" value="1"/>
</dbReference>
<keyword evidence="15" id="KW-1185">Reference proteome</keyword>
<keyword evidence="9 12" id="KW-0865">Zymogen</keyword>
<feature type="compositionally biased region" description="Polar residues" evidence="13">
    <location>
        <begin position="1"/>
        <end position="24"/>
    </location>
</feature>
<evidence type="ECO:0000256" key="6">
    <source>
        <dbReference type="ARBA" id="ARBA00022801"/>
    </source>
</evidence>
<comment type="similarity">
    <text evidence="2 12">Belongs to the peptidase M36 family.</text>
</comment>
<dbReference type="InterPro" id="IPR027268">
    <property type="entry name" value="Peptidase_M4/M1_CTD_sf"/>
</dbReference>
<keyword evidence="8 12" id="KW-0482">Metalloprotease</keyword>
<comment type="subcellular location">
    <subcellularLocation>
        <location evidence="1 12">Secreted</location>
    </subcellularLocation>
</comment>
<name>A0AA39NL29_9AGAR</name>
<evidence type="ECO:0000256" key="7">
    <source>
        <dbReference type="ARBA" id="ARBA00022833"/>
    </source>
</evidence>
<feature type="active site" evidence="10">
    <location>
        <position position="49"/>
    </location>
</feature>
<comment type="cofactor">
    <cofactor evidence="11">
        <name>Zn(2+)</name>
        <dbReference type="ChEBI" id="CHEBI:29105"/>
    </cofactor>
    <text evidence="11">Binds 1 zinc ion per subunit.</text>
</comment>
<comment type="caution">
    <text evidence="14">The sequence shown here is derived from an EMBL/GenBank/DDBJ whole genome shotgun (WGS) entry which is preliminary data.</text>
</comment>
<evidence type="ECO:0000313" key="15">
    <source>
        <dbReference type="Proteomes" id="UP001175227"/>
    </source>
</evidence>
<dbReference type="GO" id="GO:0006508">
    <property type="term" value="P:proteolysis"/>
    <property type="evidence" value="ECO:0007669"/>
    <property type="project" value="UniProtKB-KW"/>
</dbReference>
<evidence type="ECO:0000256" key="1">
    <source>
        <dbReference type="ARBA" id="ARBA00004613"/>
    </source>
</evidence>
<dbReference type="GO" id="GO:0004222">
    <property type="term" value="F:metalloendopeptidase activity"/>
    <property type="evidence" value="ECO:0007669"/>
    <property type="project" value="InterPro"/>
</dbReference>
<keyword evidence="7 11" id="KW-0862">Zinc</keyword>
<protein>
    <recommendedName>
        <fullName evidence="12">Extracellular metalloproteinase</fullName>
        <ecNumber evidence="12">3.4.24.-</ecNumber>
    </recommendedName>
    <alternativeName>
        <fullName evidence="12">Fungalysin</fullName>
    </alternativeName>
</protein>
<evidence type="ECO:0000256" key="5">
    <source>
        <dbReference type="ARBA" id="ARBA00022723"/>
    </source>
</evidence>
<proteinExistence type="inferred from homology"/>
<dbReference type="GO" id="GO:0005615">
    <property type="term" value="C:extracellular space"/>
    <property type="evidence" value="ECO:0007669"/>
    <property type="project" value="InterPro"/>
</dbReference>
<evidence type="ECO:0000256" key="4">
    <source>
        <dbReference type="ARBA" id="ARBA00022670"/>
    </source>
</evidence>
<dbReference type="SUPFAM" id="SSF55486">
    <property type="entry name" value="Metalloproteases ('zincins'), catalytic domain"/>
    <property type="match status" value="1"/>
</dbReference>
<evidence type="ECO:0000256" key="3">
    <source>
        <dbReference type="ARBA" id="ARBA00022525"/>
    </source>
</evidence>
<dbReference type="InterPro" id="IPR001842">
    <property type="entry name" value="Peptidase_M36"/>
</dbReference>
<dbReference type="Gene3D" id="1.10.390.10">
    <property type="entry name" value="Neutral Protease Domain 2"/>
    <property type="match status" value="1"/>
</dbReference>
<dbReference type="AlphaFoldDB" id="A0AA39NL29"/>
<keyword evidence="6 12" id="KW-0378">Hydrolase</keyword>
<dbReference type="EMBL" id="JAUEPR010000075">
    <property type="protein sequence ID" value="KAK0467494.1"/>
    <property type="molecule type" value="Genomic_DNA"/>
</dbReference>
<keyword evidence="5 11" id="KW-0479">Metal-binding</keyword>
<dbReference type="InterPro" id="IPR050371">
    <property type="entry name" value="Fungal_virulence_M36"/>
</dbReference>
<evidence type="ECO:0000256" key="11">
    <source>
        <dbReference type="PIRSR" id="PIRSR601842-2"/>
    </source>
</evidence>